<name>A0ABT3IEE8_9BACT</name>
<keyword evidence="2" id="KW-1185">Reference proteome</keyword>
<proteinExistence type="predicted"/>
<comment type="caution">
    <text evidence="1">The sequence shown here is derived from an EMBL/GenBank/DDBJ whole genome shotgun (WGS) entry which is preliminary data.</text>
</comment>
<sequence>MKAVHILPDNQDALEVNGLTMRKGSVAAFLANVSILEQQTDTTGKAYTESLSDMLELVPVLVELGVFKHFILRSEKIRQLILTAFPTLTTIIH</sequence>
<evidence type="ECO:0000313" key="2">
    <source>
        <dbReference type="Proteomes" id="UP001207742"/>
    </source>
</evidence>
<accession>A0ABT3IEE8</accession>
<dbReference type="EMBL" id="JAPDNS010000001">
    <property type="protein sequence ID" value="MCW3482337.1"/>
    <property type="molecule type" value="Genomic_DNA"/>
</dbReference>
<reference evidence="1 2" key="1">
    <citation type="submission" date="2022-10" db="EMBL/GenBank/DDBJ databases">
        <title>Chitinophaga nivalis PC15 sp. nov., isolated from Pyeongchang county, South Korea.</title>
        <authorList>
            <person name="Trinh H.N."/>
        </authorList>
    </citation>
    <scope>NUCLEOTIDE SEQUENCE [LARGE SCALE GENOMIC DNA]</scope>
    <source>
        <strain evidence="1 2">PC14</strain>
    </source>
</reference>
<protein>
    <submittedName>
        <fullName evidence="1">Uncharacterized protein</fullName>
    </submittedName>
</protein>
<evidence type="ECO:0000313" key="1">
    <source>
        <dbReference type="EMBL" id="MCW3482337.1"/>
    </source>
</evidence>
<dbReference type="RefSeq" id="WP_264726636.1">
    <property type="nucleotide sequence ID" value="NZ_JAPDNR010000001.1"/>
</dbReference>
<dbReference type="Proteomes" id="UP001207742">
    <property type="component" value="Unassembled WGS sequence"/>
</dbReference>
<gene>
    <name evidence="1" type="ORF">OL497_00390</name>
</gene>
<organism evidence="1 2">
    <name type="scientific">Chitinophaga nivalis</name>
    <dbReference type="NCBI Taxonomy" id="2991709"/>
    <lineage>
        <taxon>Bacteria</taxon>
        <taxon>Pseudomonadati</taxon>
        <taxon>Bacteroidota</taxon>
        <taxon>Chitinophagia</taxon>
        <taxon>Chitinophagales</taxon>
        <taxon>Chitinophagaceae</taxon>
        <taxon>Chitinophaga</taxon>
    </lineage>
</organism>